<evidence type="ECO:0000313" key="4">
    <source>
        <dbReference type="Proteomes" id="UP000828251"/>
    </source>
</evidence>
<sequence length="116" mass="12934">LLPSTHSTTVNLDRMCLIHSIVKGRKIDVGAILHQEIANCATRQTGILIFPSLVMLLCLQKGVVPRDDKEVLKNKGPINEASIERMTRGKDTLTMKEVDTNKTRKGKTKQKAREQA</sequence>
<dbReference type="Pfam" id="PF20167">
    <property type="entry name" value="Transposase_32"/>
    <property type="match status" value="1"/>
</dbReference>
<evidence type="ECO:0000313" key="3">
    <source>
        <dbReference type="EMBL" id="KAH1032248.1"/>
    </source>
</evidence>
<feature type="domain" description="Putative plant transposon protein" evidence="2">
    <location>
        <begin position="1"/>
        <end position="63"/>
    </location>
</feature>
<feature type="non-terminal residue" evidence="3">
    <location>
        <position position="1"/>
    </location>
</feature>
<dbReference type="EMBL" id="JAIQCV010000013">
    <property type="protein sequence ID" value="KAH1032248.1"/>
    <property type="molecule type" value="Genomic_DNA"/>
</dbReference>
<gene>
    <name evidence="3" type="ORF">J1N35_044422</name>
</gene>
<feature type="region of interest" description="Disordered" evidence="1">
    <location>
        <begin position="79"/>
        <end position="116"/>
    </location>
</feature>
<organism evidence="3 4">
    <name type="scientific">Gossypium stocksii</name>
    <dbReference type="NCBI Taxonomy" id="47602"/>
    <lineage>
        <taxon>Eukaryota</taxon>
        <taxon>Viridiplantae</taxon>
        <taxon>Streptophyta</taxon>
        <taxon>Embryophyta</taxon>
        <taxon>Tracheophyta</taxon>
        <taxon>Spermatophyta</taxon>
        <taxon>Magnoliopsida</taxon>
        <taxon>eudicotyledons</taxon>
        <taxon>Gunneridae</taxon>
        <taxon>Pentapetalae</taxon>
        <taxon>rosids</taxon>
        <taxon>malvids</taxon>
        <taxon>Malvales</taxon>
        <taxon>Malvaceae</taxon>
        <taxon>Malvoideae</taxon>
        <taxon>Gossypium</taxon>
    </lineage>
</organism>
<evidence type="ECO:0000259" key="2">
    <source>
        <dbReference type="Pfam" id="PF20167"/>
    </source>
</evidence>
<dbReference type="AlphaFoldDB" id="A0A9D3U941"/>
<name>A0A9D3U941_9ROSI</name>
<keyword evidence="4" id="KW-1185">Reference proteome</keyword>
<dbReference type="OrthoDB" id="1714944at2759"/>
<protein>
    <recommendedName>
        <fullName evidence="2">Putative plant transposon protein domain-containing protein</fullName>
    </recommendedName>
</protein>
<reference evidence="3 4" key="1">
    <citation type="journal article" date="2021" name="Plant Biotechnol. J.">
        <title>Multi-omics assisted identification of the key and species-specific regulatory components of drought-tolerant mechanisms in Gossypium stocksii.</title>
        <authorList>
            <person name="Yu D."/>
            <person name="Ke L."/>
            <person name="Zhang D."/>
            <person name="Wu Y."/>
            <person name="Sun Y."/>
            <person name="Mei J."/>
            <person name="Sun J."/>
            <person name="Sun Y."/>
        </authorList>
    </citation>
    <scope>NUCLEOTIDE SEQUENCE [LARGE SCALE GENOMIC DNA]</scope>
    <source>
        <strain evidence="4">cv. E1</strain>
        <tissue evidence="3">Leaf</tissue>
    </source>
</reference>
<dbReference type="Proteomes" id="UP000828251">
    <property type="component" value="Unassembled WGS sequence"/>
</dbReference>
<comment type="caution">
    <text evidence="3">The sequence shown here is derived from an EMBL/GenBank/DDBJ whole genome shotgun (WGS) entry which is preliminary data.</text>
</comment>
<feature type="compositionally biased region" description="Basic and acidic residues" evidence="1">
    <location>
        <begin position="82"/>
        <end position="102"/>
    </location>
</feature>
<accession>A0A9D3U941</accession>
<dbReference type="InterPro" id="IPR046796">
    <property type="entry name" value="Transposase_32_dom"/>
</dbReference>
<evidence type="ECO:0000256" key="1">
    <source>
        <dbReference type="SAM" id="MobiDB-lite"/>
    </source>
</evidence>
<proteinExistence type="predicted"/>